<evidence type="ECO:0008006" key="3">
    <source>
        <dbReference type="Google" id="ProtNLM"/>
    </source>
</evidence>
<name>A0ABZ2LVC4_9BACT</name>
<organism evidence="1 2">
    <name type="scientific">Pendulispora albinea</name>
    <dbReference type="NCBI Taxonomy" id="2741071"/>
    <lineage>
        <taxon>Bacteria</taxon>
        <taxon>Pseudomonadati</taxon>
        <taxon>Myxococcota</taxon>
        <taxon>Myxococcia</taxon>
        <taxon>Myxococcales</taxon>
        <taxon>Sorangiineae</taxon>
        <taxon>Pendulisporaceae</taxon>
        <taxon>Pendulispora</taxon>
    </lineage>
</organism>
<dbReference type="EMBL" id="CP089984">
    <property type="protein sequence ID" value="WXB14275.1"/>
    <property type="molecule type" value="Genomic_DNA"/>
</dbReference>
<evidence type="ECO:0000313" key="1">
    <source>
        <dbReference type="EMBL" id="WXB14275.1"/>
    </source>
</evidence>
<dbReference type="RefSeq" id="WP_394823895.1">
    <property type="nucleotide sequence ID" value="NZ_CP089984.1"/>
</dbReference>
<reference evidence="1 2" key="1">
    <citation type="submission" date="2021-12" db="EMBL/GenBank/DDBJ databases">
        <title>Discovery of the Pendulisporaceae a myxobacterial family with distinct sporulation behavior and unique specialized metabolism.</title>
        <authorList>
            <person name="Garcia R."/>
            <person name="Popoff A."/>
            <person name="Bader C.D."/>
            <person name="Loehr J."/>
            <person name="Walesch S."/>
            <person name="Walt C."/>
            <person name="Boldt J."/>
            <person name="Bunk B."/>
            <person name="Haeckl F.J.F.P.J."/>
            <person name="Gunesch A.P."/>
            <person name="Birkelbach J."/>
            <person name="Nuebel U."/>
            <person name="Pietschmann T."/>
            <person name="Bach T."/>
            <person name="Mueller R."/>
        </authorList>
    </citation>
    <scope>NUCLEOTIDE SEQUENCE [LARGE SCALE GENOMIC DNA]</scope>
    <source>
        <strain evidence="1 2">MSr11954</strain>
    </source>
</reference>
<dbReference type="Gene3D" id="2.40.160.10">
    <property type="entry name" value="Porin"/>
    <property type="match status" value="1"/>
</dbReference>
<dbReference type="Proteomes" id="UP001370348">
    <property type="component" value="Chromosome"/>
</dbReference>
<evidence type="ECO:0000313" key="2">
    <source>
        <dbReference type="Proteomes" id="UP001370348"/>
    </source>
</evidence>
<dbReference type="InterPro" id="IPR023614">
    <property type="entry name" value="Porin_dom_sf"/>
</dbReference>
<gene>
    <name evidence="1" type="ORF">LZC94_41430</name>
</gene>
<sequence>MVAVAGPSGFGVESADGDYRLRLHWLLQTDYQAFLVDRPPGVTASSTFNVRFAALQMSAVVARRFRSQMFVDFAQGRLTLLDAWLEVDLARPLTLRVGKFLYPISEERLTPGIWLPFVSTTLASVLLPARDTGLQLYGEPIPGVLKYNVALTNGGSAGLLGDADIDAHRELTARVFGRPFAWLSPGPLTKLGLGIGASYTEHDGTVAAPELPILRTYGGQTFFAYKNDRTAAGTMTARGAAWRIVPHATWAFGPVAAYVDWVHASDDIGTATVSYDALGAVASLVLTGEDAEPLSYIVPKRPLDLAKGHLGTFLLVGGAGRLIVGSSAFRAGAVDPSAGSRITTVYGGGLNWYPVRGIAMLGSFGHMFFESFAGAPIRPDENVLIVRMQMAI</sequence>
<proteinExistence type="predicted"/>
<protein>
    <recommendedName>
        <fullName evidence="3">Porin</fullName>
    </recommendedName>
</protein>
<dbReference type="SUPFAM" id="SSF56935">
    <property type="entry name" value="Porins"/>
    <property type="match status" value="1"/>
</dbReference>
<keyword evidence="2" id="KW-1185">Reference proteome</keyword>
<accession>A0ABZ2LVC4</accession>